<evidence type="ECO:0000313" key="1">
    <source>
        <dbReference type="EMBL" id="MDQ0648603.1"/>
    </source>
</evidence>
<dbReference type="EMBL" id="JAUSXV010000001">
    <property type="protein sequence ID" value="MDQ0648603.1"/>
    <property type="molecule type" value="Genomic_DNA"/>
</dbReference>
<protein>
    <recommendedName>
        <fullName evidence="3">DNA primase/polymerase bifunctional N-terminal domain-containing protein</fullName>
    </recommendedName>
</protein>
<keyword evidence="2" id="KW-1185">Reference proteome</keyword>
<name>A0AAW8EZ54_9MICO</name>
<evidence type="ECO:0008006" key="3">
    <source>
        <dbReference type="Google" id="ProtNLM"/>
    </source>
</evidence>
<organism evidence="1 2">
    <name type="scientific">Microbacterium natoriense</name>
    <dbReference type="NCBI Taxonomy" id="284570"/>
    <lineage>
        <taxon>Bacteria</taxon>
        <taxon>Bacillati</taxon>
        <taxon>Actinomycetota</taxon>
        <taxon>Actinomycetes</taxon>
        <taxon>Micrococcales</taxon>
        <taxon>Microbacteriaceae</taxon>
        <taxon>Microbacterium</taxon>
    </lineage>
</organism>
<dbReference type="Proteomes" id="UP001244427">
    <property type="component" value="Unassembled WGS sequence"/>
</dbReference>
<evidence type="ECO:0000313" key="2">
    <source>
        <dbReference type="Proteomes" id="UP001244427"/>
    </source>
</evidence>
<dbReference type="RefSeq" id="WP_307297423.1">
    <property type="nucleotide sequence ID" value="NZ_JAUSXV010000001.1"/>
</dbReference>
<reference evidence="1 2" key="1">
    <citation type="submission" date="2023-07" db="EMBL/GenBank/DDBJ databases">
        <title>Comparative genomics of wheat-associated soil bacteria to identify genetic determinants of phenazine resistance.</title>
        <authorList>
            <person name="Mouncey N."/>
        </authorList>
    </citation>
    <scope>NUCLEOTIDE SEQUENCE [LARGE SCALE GENOMIC DNA]</scope>
    <source>
        <strain evidence="1 2">W4I9-1</strain>
    </source>
</reference>
<comment type="caution">
    <text evidence="1">The sequence shown here is derived from an EMBL/GenBank/DDBJ whole genome shotgun (WGS) entry which is preliminary data.</text>
</comment>
<gene>
    <name evidence="1" type="ORF">QFZ53_002799</name>
</gene>
<accession>A0AAW8EZ54</accession>
<proteinExistence type="predicted"/>
<sequence length="332" mass="36932">MDTILDPPNAFPAFYANPVIRALAGAVRWTVSGRLGDDLGSKSKAPIDMRALLDLGRVRGAWQIDKTCLVTLEEMTSRLPNAANAAYYLQAQVDGVMVIDIEPCCPPEIAQGLLTLPGILYSEVSMSGRGYHLVTALPENFHAHGVAAEKRVLREEHGWYEILLDHWVTFTRRPIGEGVVTGAQTVGSALPRFDSIEDLYSSLAVKAKKLRSLPATAEWSTVEGPDIESGRHIIELTLQGSRPRLKHLDDFDGDHSRWEFSILGTLFREMRQHLVLAGFMRRVTYTPADQAWLLYRAAQEVIPARPKHLERRNNRPFLLDRAASMVATATVA</sequence>
<dbReference type="AlphaFoldDB" id="A0AAW8EZ54"/>